<dbReference type="InParanoid" id="A0A3Q7JBG5"/>
<evidence type="ECO:0000313" key="2">
    <source>
        <dbReference type="EnsemblPlants" id="Solyc10g050350.1.1.1"/>
    </source>
</evidence>
<feature type="domain" description="Replication protein A 70 kDa DNA-binding subunit B/D first OB fold" evidence="1">
    <location>
        <begin position="73"/>
        <end position="133"/>
    </location>
</feature>
<accession>A0A3Q7JBG5</accession>
<dbReference type="Pfam" id="PF02721">
    <property type="entry name" value="DUF223"/>
    <property type="match status" value="1"/>
</dbReference>
<dbReference type="EnsemblPlants" id="Solyc10g050350.1.1">
    <property type="protein sequence ID" value="Solyc10g050350.1.1.1"/>
    <property type="gene ID" value="Solyc10g050350.1"/>
</dbReference>
<name>A0A3Q7JBG5_SOLLC</name>
<dbReference type="OMA" id="KNIRIAX"/>
<dbReference type="Proteomes" id="UP000004994">
    <property type="component" value="Chromosome 10"/>
</dbReference>
<reference evidence="2" key="2">
    <citation type="submission" date="2019-01" db="UniProtKB">
        <authorList>
            <consortium name="EnsemblPlants"/>
        </authorList>
    </citation>
    <scope>IDENTIFICATION</scope>
    <source>
        <strain evidence="2">cv. Heinz 1706</strain>
    </source>
</reference>
<dbReference type="InterPro" id="IPR012340">
    <property type="entry name" value="NA-bd_OB-fold"/>
</dbReference>
<dbReference type="PANTHER" id="PTHR47165">
    <property type="entry name" value="OS03G0429900 PROTEIN"/>
    <property type="match status" value="1"/>
</dbReference>
<dbReference type="Gramene" id="Solyc10g050350.1.1">
    <property type="protein sequence ID" value="Solyc10g050350.1.1.1"/>
    <property type="gene ID" value="Solyc10g050350.1"/>
</dbReference>
<evidence type="ECO:0000259" key="1">
    <source>
        <dbReference type="Pfam" id="PF02721"/>
    </source>
</evidence>
<dbReference type="SUPFAM" id="SSF50249">
    <property type="entry name" value="Nucleic acid-binding proteins"/>
    <property type="match status" value="1"/>
</dbReference>
<dbReference type="InterPro" id="IPR003871">
    <property type="entry name" value="RFA1B/D_OB_1st"/>
</dbReference>
<dbReference type="PANTHER" id="PTHR47165:SF4">
    <property type="entry name" value="OS03G0429900 PROTEIN"/>
    <property type="match status" value="1"/>
</dbReference>
<sequence>MTYSLLSDFDATRDDWLIKVRVCRTWEFIYYKRSPYIISLDMIPIDEKVHIIHILRFQFLISLFGIVLHIDFSKGIWMHAIILNNQVNMFRDKLSDGSAVFIKNIKVSALTGDYRPVQSNFKITYLRKTAIQKLQDDIVHIPQNGFQFF</sequence>
<keyword evidence="3" id="KW-1185">Reference proteome</keyword>
<dbReference type="AlphaFoldDB" id="A0A3Q7JBG5"/>
<evidence type="ECO:0000313" key="3">
    <source>
        <dbReference type="Proteomes" id="UP000004994"/>
    </source>
</evidence>
<proteinExistence type="predicted"/>
<dbReference type="Gene3D" id="2.40.50.140">
    <property type="entry name" value="Nucleic acid-binding proteins"/>
    <property type="match status" value="1"/>
</dbReference>
<organism evidence="2">
    <name type="scientific">Solanum lycopersicum</name>
    <name type="common">Tomato</name>
    <name type="synonym">Lycopersicon esculentum</name>
    <dbReference type="NCBI Taxonomy" id="4081"/>
    <lineage>
        <taxon>Eukaryota</taxon>
        <taxon>Viridiplantae</taxon>
        <taxon>Streptophyta</taxon>
        <taxon>Embryophyta</taxon>
        <taxon>Tracheophyta</taxon>
        <taxon>Spermatophyta</taxon>
        <taxon>Magnoliopsida</taxon>
        <taxon>eudicotyledons</taxon>
        <taxon>Gunneridae</taxon>
        <taxon>Pentapetalae</taxon>
        <taxon>asterids</taxon>
        <taxon>lamiids</taxon>
        <taxon>Solanales</taxon>
        <taxon>Solanaceae</taxon>
        <taxon>Solanoideae</taxon>
        <taxon>Solaneae</taxon>
        <taxon>Solanum</taxon>
        <taxon>Solanum subgen. Lycopersicon</taxon>
    </lineage>
</organism>
<reference evidence="2" key="1">
    <citation type="journal article" date="2012" name="Nature">
        <title>The tomato genome sequence provides insights into fleshy fruit evolution.</title>
        <authorList>
            <consortium name="Tomato Genome Consortium"/>
        </authorList>
    </citation>
    <scope>NUCLEOTIDE SEQUENCE [LARGE SCALE GENOMIC DNA]</scope>
    <source>
        <strain evidence="2">cv. Heinz 1706</strain>
    </source>
</reference>
<dbReference type="PaxDb" id="4081-Solyc10g050350.1.1"/>
<protein>
    <recommendedName>
        <fullName evidence="1">Replication protein A 70 kDa DNA-binding subunit B/D first OB fold domain-containing protein</fullName>
    </recommendedName>
</protein>